<evidence type="ECO:0000313" key="3">
    <source>
        <dbReference type="Proteomes" id="UP000191342"/>
    </source>
</evidence>
<keyword evidence="3" id="KW-1185">Reference proteome</keyword>
<dbReference type="EMBL" id="MLQL01000080">
    <property type="protein sequence ID" value="OQE11162.1"/>
    <property type="molecule type" value="Genomic_DNA"/>
</dbReference>
<evidence type="ECO:0000313" key="2">
    <source>
        <dbReference type="EMBL" id="OQE11162.1"/>
    </source>
</evidence>
<gene>
    <name evidence="2" type="ORF">PENFLA_c080G10794</name>
</gene>
<comment type="caution">
    <text evidence="2">The sequence shown here is derived from an EMBL/GenBank/DDBJ whole genome shotgun (WGS) entry which is preliminary data.</text>
</comment>
<organism evidence="2 3">
    <name type="scientific">Penicillium flavigenum</name>
    <dbReference type="NCBI Taxonomy" id="254877"/>
    <lineage>
        <taxon>Eukaryota</taxon>
        <taxon>Fungi</taxon>
        <taxon>Dikarya</taxon>
        <taxon>Ascomycota</taxon>
        <taxon>Pezizomycotina</taxon>
        <taxon>Eurotiomycetes</taxon>
        <taxon>Eurotiomycetidae</taxon>
        <taxon>Eurotiales</taxon>
        <taxon>Aspergillaceae</taxon>
        <taxon>Penicillium</taxon>
    </lineage>
</organism>
<evidence type="ECO:0000256" key="1">
    <source>
        <dbReference type="SAM" id="MobiDB-lite"/>
    </source>
</evidence>
<reference evidence="3" key="1">
    <citation type="journal article" date="2017" name="Nat. Microbiol.">
        <title>Global analysis of biosynthetic gene clusters reveals vast potential of secondary metabolite production in Penicillium species.</title>
        <authorList>
            <person name="Nielsen J.C."/>
            <person name="Grijseels S."/>
            <person name="Prigent S."/>
            <person name="Ji B."/>
            <person name="Dainat J."/>
            <person name="Nielsen K.F."/>
            <person name="Frisvad J.C."/>
            <person name="Workman M."/>
            <person name="Nielsen J."/>
        </authorList>
    </citation>
    <scope>NUCLEOTIDE SEQUENCE [LARGE SCALE GENOMIC DNA]</scope>
    <source>
        <strain evidence="3">IBT 14082</strain>
    </source>
</reference>
<sequence length="148" mass="16701">MASFSDLWVFASSEVFAILREDLDEEVLKRYETEFELVDFEIADCEPFHFPGDSALPDRQDQGARDMNVLTVFPCITLVKDGDRDPLIHLIQLSSQKLFVAAEHEASQMTTSFVVPRRSSTRSRRKSIAYNTDRPNGASFLGGKSPQP</sequence>
<proteinExistence type="predicted"/>
<dbReference type="AlphaFoldDB" id="A0A1V6SAT6"/>
<feature type="region of interest" description="Disordered" evidence="1">
    <location>
        <begin position="115"/>
        <end position="148"/>
    </location>
</feature>
<protein>
    <submittedName>
        <fullName evidence="2">Uncharacterized protein</fullName>
    </submittedName>
</protein>
<dbReference type="OrthoDB" id="5421041at2759"/>
<accession>A0A1V6SAT6</accession>
<dbReference type="Proteomes" id="UP000191342">
    <property type="component" value="Unassembled WGS sequence"/>
</dbReference>
<name>A0A1V6SAT6_9EURO</name>